<feature type="domain" description="Tag1-like fifth Ig-like" evidence="5">
    <location>
        <begin position="755"/>
        <end position="864"/>
    </location>
</feature>
<dbReference type="InterPro" id="IPR059066">
    <property type="entry name" value="Ig_Tag1-like_5th"/>
</dbReference>
<reference evidence="6 7" key="1">
    <citation type="submission" date="2019-10" db="EMBL/GenBank/DDBJ databases">
        <authorList>
            <person name="Palmer J.M."/>
        </authorList>
    </citation>
    <scope>NUCLEOTIDE SEQUENCE [LARGE SCALE GENOMIC DNA]</scope>
    <source>
        <strain evidence="6 7">TWF696</strain>
    </source>
</reference>
<dbReference type="EMBL" id="JAVHNQ010000009">
    <property type="protein sequence ID" value="KAK6339094.1"/>
    <property type="molecule type" value="Genomic_DNA"/>
</dbReference>
<feature type="transmembrane region" description="Helical" evidence="2">
    <location>
        <begin position="107"/>
        <end position="130"/>
    </location>
</feature>
<dbReference type="AlphaFoldDB" id="A0AAV9UE38"/>
<dbReference type="InterPro" id="IPR055011">
    <property type="entry name" value="Tag1_C"/>
</dbReference>
<evidence type="ECO:0000313" key="6">
    <source>
        <dbReference type="EMBL" id="KAK6339094.1"/>
    </source>
</evidence>
<dbReference type="Pfam" id="PF22786">
    <property type="entry name" value="Tag1_C"/>
    <property type="match status" value="1"/>
</dbReference>
<dbReference type="GO" id="GO:0000329">
    <property type="term" value="C:fungal-type vacuole membrane"/>
    <property type="evidence" value="ECO:0007669"/>
    <property type="project" value="InterPro"/>
</dbReference>
<dbReference type="InterPro" id="IPR046368">
    <property type="entry name" value="Tag1"/>
</dbReference>
<feature type="region of interest" description="Disordered" evidence="1">
    <location>
        <begin position="78"/>
        <end position="98"/>
    </location>
</feature>
<feature type="domain" description="Tag1 C-terminal" evidence="3">
    <location>
        <begin position="496"/>
        <end position="606"/>
    </location>
</feature>
<evidence type="ECO:0008006" key="8">
    <source>
        <dbReference type="Google" id="ProtNLM"/>
    </source>
</evidence>
<keyword evidence="7" id="KW-1185">Reference proteome</keyword>
<comment type="caution">
    <text evidence="6">The sequence shown here is derived from an EMBL/GenBank/DDBJ whole genome shotgun (WGS) entry which is preliminary data.</text>
</comment>
<name>A0AAV9UE38_9PEZI</name>
<gene>
    <name evidence="6" type="ORF">TWF696_009881</name>
</gene>
<protein>
    <recommendedName>
        <fullName evidence="8">Pre-rRNA processing protein</fullName>
    </recommendedName>
</protein>
<feature type="region of interest" description="Disordered" evidence="1">
    <location>
        <begin position="1"/>
        <end position="62"/>
    </location>
</feature>
<evidence type="ECO:0000256" key="1">
    <source>
        <dbReference type="SAM" id="MobiDB-lite"/>
    </source>
</evidence>
<accession>A0AAV9UE38</accession>
<dbReference type="Pfam" id="PF26150">
    <property type="entry name" value="LEA-2_4"/>
    <property type="match status" value="1"/>
</dbReference>
<dbReference type="Pfam" id="PF26153">
    <property type="entry name" value="LEA-2L_5"/>
    <property type="match status" value="1"/>
</dbReference>
<keyword evidence="2" id="KW-0472">Membrane</keyword>
<dbReference type="InterPro" id="IPR059065">
    <property type="entry name" value="Ig_Tag1-like_4th"/>
</dbReference>
<dbReference type="PANTHER" id="PTHR35895:SF3">
    <property type="entry name" value="PRE-RRNA PROCESSING PROTEIN"/>
    <property type="match status" value="1"/>
</dbReference>
<sequence length="877" mass="93665">MAAASAPFPSYGATSSPPASASAFHLDDDSDRTLANTPLRPKSTSSLNNDDDSDGYGYGSRHVYNDFQTERSPLIPAADAGLQTPSDPAVGARTDHERGKQRQHFPLALLMALGLLCSLMVLILFLGFFLPEAAQKYAKEAAQVQLSSLSVDSFTANAVRVRVQARVAIDAARVDAPLSRRLGILVGSVARKIRIGSSEATLYLPDYPDGLLGTASFPDFSINLGNGQLTDIDIICEVVPGSIDGIKPALGDYLAGQIHSLRVQVESDVPLSSGIIALGTHKIVEEVILKDIPGLPTAELSRLNLAEVELPEQKALGANVTVSVNNGYPINLEVPALSFSVLLLSCDQQFVEVAVARTSAIEIRPYEPIVADVKGLIKSIPFALIETCPGTGTSPLDDLLGQYVRGHSATAYIRGLPSDDKDSGVPAWLEEFLTSVTIPVPFPGGHAFKDIVKSFSLRDVDFQFPEPSADPDGPDSPPIISATVQAIIQLPQEVNALLDVSKILANADILYHGKKLGEFHVPNWAPATTIQHQKQHELEIIARVERVPLNVTDAEVLSEVVRKIYFGGGGGVKLQAVGTADVNVKLASLGAFVIRGIPAQGDIVVKGGNFTLDDIHPRPKGITVLSSTKRSVKLRANVMFHNPTNYTATVPYFNIAFMKNGTVLGNGTVRNLVVGLGRNHAMVEAFWAPSDGGDTARATGVRLLNKYVSGKNTSLTVRAHGKSLPALPELSKALGSLEIDIPLPSIPSDNDPDSPNNHHFVQSATLHVSSSTGTFVLRNPLAKDTIFLSNLTGVAFHNGTILGTLNYTYQFAIPPGISETPKLPVEWSLDGVGYDIVRKAIWGVLDIDAKAQCNIKLGNWEEKLSFEGSGIGAHVKL</sequence>
<proteinExistence type="predicted"/>
<evidence type="ECO:0000259" key="5">
    <source>
        <dbReference type="Pfam" id="PF26153"/>
    </source>
</evidence>
<dbReference type="PANTHER" id="PTHR35895">
    <property type="entry name" value="CHROMOSOME 16, WHOLE GENOME SHOTGUN SEQUENCE"/>
    <property type="match status" value="1"/>
</dbReference>
<keyword evidence="2" id="KW-0812">Transmembrane</keyword>
<dbReference type="Proteomes" id="UP001375240">
    <property type="component" value="Unassembled WGS sequence"/>
</dbReference>
<dbReference type="Pfam" id="PF26174">
    <property type="entry name" value="LEA-2_1"/>
    <property type="match status" value="1"/>
</dbReference>
<organism evidence="6 7">
    <name type="scientific">Orbilia brochopaga</name>
    <dbReference type="NCBI Taxonomy" id="3140254"/>
    <lineage>
        <taxon>Eukaryota</taxon>
        <taxon>Fungi</taxon>
        <taxon>Dikarya</taxon>
        <taxon>Ascomycota</taxon>
        <taxon>Pezizomycotina</taxon>
        <taxon>Orbiliomycetes</taxon>
        <taxon>Orbiliales</taxon>
        <taxon>Orbiliaceae</taxon>
        <taxon>Orbilia</taxon>
    </lineage>
</organism>
<evidence type="ECO:0000259" key="4">
    <source>
        <dbReference type="Pfam" id="PF26150"/>
    </source>
</evidence>
<feature type="domain" description="Tag1-like fourth Ig-like" evidence="4">
    <location>
        <begin position="617"/>
        <end position="730"/>
    </location>
</feature>
<keyword evidence="2" id="KW-1133">Transmembrane helix</keyword>
<evidence type="ECO:0000313" key="7">
    <source>
        <dbReference type="Proteomes" id="UP001375240"/>
    </source>
</evidence>
<evidence type="ECO:0000259" key="3">
    <source>
        <dbReference type="Pfam" id="PF22786"/>
    </source>
</evidence>
<evidence type="ECO:0000256" key="2">
    <source>
        <dbReference type="SAM" id="Phobius"/>
    </source>
</evidence>
<feature type="compositionally biased region" description="Low complexity" evidence="1">
    <location>
        <begin position="13"/>
        <end position="23"/>
    </location>
</feature>